<dbReference type="Pfam" id="PF19937">
    <property type="entry name" value="GldC-like"/>
    <property type="match status" value="1"/>
</dbReference>
<dbReference type="RefSeq" id="WP_111063878.1">
    <property type="nucleotide sequence ID" value="NZ_JBHUCU010000005.1"/>
</dbReference>
<comment type="caution">
    <text evidence="1">The sequence shown here is derived from an EMBL/GenBank/DDBJ whole genome shotgun (WGS) entry which is preliminary data.</text>
</comment>
<name>A0A2W1NEF1_9FLAO</name>
<proteinExistence type="predicted"/>
<dbReference type="InterPro" id="IPR019854">
    <property type="entry name" value="Motility-assoc_prot_GldC"/>
</dbReference>
<dbReference type="EMBL" id="QKSB01000008">
    <property type="protein sequence ID" value="PZE16446.1"/>
    <property type="molecule type" value="Genomic_DNA"/>
</dbReference>
<reference evidence="1 2" key="1">
    <citation type="submission" date="2018-06" db="EMBL/GenBank/DDBJ databases">
        <title>The draft genome sequence of Crocinitomix sp. SM1701.</title>
        <authorList>
            <person name="Zhang X."/>
        </authorList>
    </citation>
    <scope>NUCLEOTIDE SEQUENCE [LARGE SCALE GENOMIC DNA]</scope>
    <source>
        <strain evidence="1 2">SM1701</strain>
    </source>
</reference>
<dbReference type="AlphaFoldDB" id="A0A2W1NEF1"/>
<accession>A0A2W1NEF1</accession>
<evidence type="ECO:0000313" key="2">
    <source>
        <dbReference type="Proteomes" id="UP000249248"/>
    </source>
</evidence>
<keyword evidence="2" id="KW-1185">Reference proteome</keyword>
<gene>
    <name evidence="1" type="primary">gldC</name>
    <name evidence="1" type="ORF">DNU06_12930</name>
</gene>
<sequence>MDKSSQIKIDINTNENNVPKTMHWSAEDGGVEGAEAKAMILSLWDKKQQNAMRIDLWTEEMTVDEMKQFFHQTLLTMADSFERATGEKNITEDLRDYCLHFADKMDIMPPLS</sequence>
<evidence type="ECO:0000313" key="1">
    <source>
        <dbReference type="EMBL" id="PZE16446.1"/>
    </source>
</evidence>
<organism evidence="1 2">
    <name type="scientific">Putridiphycobacter roseus</name>
    <dbReference type="NCBI Taxonomy" id="2219161"/>
    <lineage>
        <taxon>Bacteria</taxon>
        <taxon>Pseudomonadati</taxon>
        <taxon>Bacteroidota</taxon>
        <taxon>Flavobacteriia</taxon>
        <taxon>Flavobacteriales</taxon>
        <taxon>Crocinitomicaceae</taxon>
        <taxon>Putridiphycobacter</taxon>
    </lineage>
</organism>
<dbReference type="Proteomes" id="UP000249248">
    <property type="component" value="Unassembled WGS sequence"/>
</dbReference>
<dbReference type="NCBIfam" id="TIGR03515">
    <property type="entry name" value="GldC"/>
    <property type="match status" value="1"/>
</dbReference>
<protein>
    <submittedName>
        <fullName evidence="1">Gliding motility protein GldC</fullName>
    </submittedName>
</protein>
<dbReference type="OrthoDB" id="893422at2"/>